<reference evidence="1 2" key="1">
    <citation type="journal article" date="2009" name="Appl. Environ. Microbiol.">
        <title>Genomic analysis of 'Elusimicrobium minutum,' the first cultivated representative of the phylum 'Elusimicrobia' (formerly termite group 1).</title>
        <authorList>
            <person name="Herlemann D.P.R."/>
            <person name="Geissinger O."/>
            <person name="Ikeda-Ohtsubo W."/>
            <person name="Kunin V."/>
            <person name="Sun H."/>
            <person name="Lapidus A."/>
            <person name="Hugenholtz P."/>
            <person name="Brune A."/>
        </authorList>
    </citation>
    <scope>NUCLEOTIDE SEQUENCE [LARGE SCALE GENOMIC DNA]</scope>
    <source>
        <strain evidence="1 2">Pei191</strain>
    </source>
</reference>
<dbReference type="STRING" id="445932.Emin_0237"/>
<dbReference type="Proteomes" id="UP000001029">
    <property type="component" value="Chromosome"/>
</dbReference>
<dbReference type="KEGG" id="emi:Emin_0237"/>
<name>B2KB40_ELUMP</name>
<dbReference type="AlphaFoldDB" id="B2KB40"/>
<dbReference type="EMBL" id="CP001055">
    <property type="protein sequence ID" value="ACC97799.1"/>
    <property type="molecule type" value="Genomic_DNA"/>
</dbReference>
<accession>B2KB40</accession>
<dbReference type="RefSeq" id="WP_012414414.1">
    <property type="nucleotide sequence ID" value="NC_010644.1"/>
</dbReference>
<evidence type="ECO:0000313" key="1">
    <source>
        <dbReference type="EMBL" id="ACC97799.1"/>
    </source>
</evidence>
<protein>
    <submittedName>
        <fullName evidence="1">Uncharacterized protein</fullName>
    </submittedName>
</protein>
<organism evidence="1 2">
    <name type="scientific">Elusimicrobium minutum (strain Pei191)</name>
    <dbReference type="NCBI Taxonomy" id="445932"/>
    <lineage>
        <taxon>Bacteria</taxon>
        <taxon>Pseudomonadati</taxon>
        <taxon>Elusimicrobiota</taxon>
        <taxon>Elusimicrobia</taxon>
        <taxon>Elusimicrobiales</taxon>
        <taxon>Elusimicrobiaceae</taxon>
        <taxon>Elusimicrobium</taxon>
    </lineage>
</organism>
<gene>
    <name evidence="1" type="ordered locus">Emin_0237</name>
</gene>
<keyword evidence="2" id="KW-1185">Reference proteome</keyword>
<evidence type="ECO:0000313" key="2">
    <source>
        <dbReference type="Proteomes" id="UP000001029"/>
    </source>
</evidence>
<sequence>MKKIIILIVFICVVTAGYAQNYYSTRYHNKYYYEEDVHPYRLSDPFYIQDLGVIVLDTTGWVGRNIHGDKERRYVANQTLTLGLADWFVLGGGISYKKYDTLRNGKNEKIKGFLNPYALAKIRFLDKLFKIDLLGKVTFDAFDTVAEGGIESGTQKYEGELLAGPKFEKLSIGAKAMYGYWRKGTEIINPDKNYQSNVGGGAIVSVRPLSFFDFGGEAGYIVYDVAETKDEKEFYFSLNANFEIIKGIVLLGAFYDFHNLSKNEDYQNLGIRFKVAI</sequence>
<proteinExistence type="predicted"/>
<dbReference type="HOGENOM" id="CLU_1003763_0_0_0"/>